<dbReference type="Gene3D" id="3.20.20.140">
    <property type="entry name" value="Metal-dependent hydrolases"/>
    <property type="match status" value="1"/>
</dbReference>
<evidence type="ECO:0000256" key="2">
    <source>
        <dbReference type="ARBA" id="ARBA00022723"/>
    </source>
</evidence>
<protein>
    <submittedName>
        <fullName evidence="10">N-acetylglucosamine-6-phosphate deacetylase</fullName>
        <ecNumber evidence="10">3.5.1.25</ecNumber>
    </submittedName>
</protein>
<evidence type="ECO:0000256" key="5">
    <source>
        <dbReference type="PIRNR" id="PIRNR038994"/>
    </source>
</evidence>
<evidence type="ECO:0000313" key="11">
    <source>
        <dbReference type="Proteomes" id="UP000002318"/>
    </source>
</evidence>
<dbReference type="Gene3D" id="2.30.40.10">
    <property type="entry name" value="Urease, subunit C, domain 1"/>
    <property type="match status" value="1"/>
</dbReference>
<dbReference type="PANTHER" id="PTHR11113">
    <property type="entry name" value="N-ACETYLGLUCOSAMINE-6-PHOSPHATE DEACETYLASE"/>
    <property type="match status" value="1"/>
</dbReference>
<feature type="binding site" evidence="7">
    <location>
        <begin position="225"/>
        <end position="226"/>
    </location>
    <ligand>
        <name>substrate</name>
    </ligand>
</feature>
<feature type="binding site" evidence="7">
    <location>
        <position position="146"/>
    </location>
    <ligand>
        <name>substrate</name>
    </ligand>
</feature>
<reference evidence="10 11" key="1">
    <citation type="journal article" date="2010" name="Stand. Genomic Sci.">
        <title>Complete genome sequence of Spirochaeta smaragdinae type strain (SEBR 4228).</title>
        <authorList>
            <person name="Mavromatis K."/>
            <person name="Yasawong M."/>
            <person name="Chertkov O."/>
            <person name="Lapidus A."/>
            <person name="Lucas S."/>
            <person name="Nolan M."/>
            <person name="Del Rio T.G."/>
            <person name="Tice H."/>
            <person name="Cheng J.F."/>
            <person name="Pitluck S."/>
            <person name="Liolios K."/>
            <person name="Ivanova N."/>
            <person name="Tapia R."/>
            <person name="Han C."/>
            <person name="Bruce D."/>
            <person name="Goodwin L."/>
            <person name="Pati A."/>
            <person name="Chen A."/>
            <person name="Palaniappan K."/>
            <person name="Land M."/>
            <person name="Hauser L."/>
            <person name="Chang Y.J."/>
            <person name="Jeffries C.D."/>
            <person name="Detter J.C."/>
            <person name="Rohde M."/>
            <person name="Brambilla E."/>
            <person name="Spring S."/>
            <person name="Goker M."/>
            <person name="Sikorski J."/>
            <person name="Woyke T."/>
            <person name="Bristow J."/>
            <person name="Eisen J.A."/>
            <person name="Markowitz V."/>
            <person name="Hugenholtz P."/>
            <person name="Klenk H.P."/>
            <person name="Kyrpides N.C."/>
        </authorList>
    </citation>
    <scope>NUCLEOTIDE SEQUENCE [LARGE SCALE GENOMIC DNA]</scope>
    <source>
        <strain evidence="11">DSM 11293 / JCM 15392 / SEBR 4228</strain>
    </source>
</reference>
<feature type="binding site" evidence="8">
    <location>
        <position position="135"/>
    </location>
    <ligand>
        <name>Zn(2+)</name>
        <dbReference type="ChEBI" id="CHEBI:29105"/>
    </ligand>
</feature>
<dbReference type="RefSeq" id="WP_013253953.1">
    <property type="nucleotide sequence ID" value="NC_014364.1"/>
</dbReference>
<dbReference type="GO" id="GO:0006046">
    <property type="term" value="P:N-acetylglucosamine catabolic process"/>
    <property type="evidence" value="ECO:0007669"/>
    <property type="project" value="TreeGrafter"/>
</dbReference>
<feature type="binding site" evidence="7">
    <location>
        <position position="233"/>
    </location>
    <ligand>
        <name>substrate</name>
    </ligand>
</feature>
<gene>
    <name evidence="10" type="ordered locus">Spirs_1362</name>
</gene>
<name>E1R467_SEDSS</name>
<keyword evidence="11" id="KW-1185">Reference proteome</keyword>
<comment type="similarity">
    <text evidence="1 5">Belongs to the metallo-dependent hydrolases superfamily. NagA family.</text>
</comment>
<dbReference type="HOGENOM" id="CLU_032482_2_1_12"/>
<keyword evidence="4 5" id="KW-0119">Carbohydrate metabolism</keyword>
<organism evidence="10 11">
    <name type="scientific">Sediminispirochaeta smaragdinae (strain DSM 11293 / JCM 15392 / SEBR 4228)</name>
    <name type="common">Spirochaeta smaragdinae</name>
    <dbReference type="NCBI Taxonomy" id="573413"/>
    <lineage>
        <taxon>Bacteria</taxon>
        <taxon>Pseudomonadati</taxon>
        <taxon>Spirochaetota</taxon>
        <taxon>Spirochaetia</taxon>
        <taxon>Spirochaetales</taxon>
        <taxon>Spirochaetaceae</taxon>
        <taxon>Sediminispirochaeta</taxon>
    </lineage>
</organism>
<feature type="domain" description="Amidohydrolase-related" evidence="9">
    <location>
        <begin position="57"/>
        <end position="383"/>
    </location>
</feature>
<evidence type="ECO:0000256" key="1">
    <source>
        <dbReference type="ARBA" id="ARBA00010716"/>
    </source>
</evidence>
<dbReference type="Pfam" id="PF01979">
    <property type="entry name" value="Amidohydro_1"/>
    <property type="match status" value="1"/>
</dbReference>
<dbReference type="InterPro" id="IPR003764">
    <property type="entry name" value="GlcNAc_6-P_deAcase"/>
</dbReference>
<feature type="binding site" evidence="7">
    <location>
        <position position="257"/>
    </location>
    <ligand>
        <name>substrate</name>
    </ligand>
</feature>
<proteinExistence type="inferred from homology"/>
<dbReference type="SUPFAM" id="SSF51338">
    <property type="entry name" value="Composite domain of metallo-dependent hydrolases"/>
    <property type="match status" value="1"/>
</dbReference>
<feature type="binding site" evidence="8">
    <location>
        <position position="222"/>
    </location>
    <ligand>
        <name>Zn(2+)</name>
        <dbReference type="ChEBI" id="CHEBI:29105"/>
    </ligand>
</feature>
<evidence type="ECO:0000256" key="6">
    <source>
        <dbReference type="PIRSR" id="PIRSR038994-1"/>
    </source>
</evidence>
<dbReference type="OrthoDB" id="9776488at2"/>
<dbReference type="KEGG" id="ssm:Spirs_1362"/>
<dbReference type="PIRSF" id="PIRSF038994">
    <property type="entry name" value="NagA"/>
    <property type="match status" value="1"/>
</dbReference>
<dbReference type="GO" id="GO:0046872">
    <property type="term" value="F:metal ion binding"/>
    <property type="evidence" value="ECO:0007669"/>
    <property type="project" value="UniProtKB-KW"/>
</dbReference>
<dbReference type="EMBL" id="CP002116">
    <property type="protein sequence ID" value="ADK80489.1"/>
    <property type="molecule type" value="Genomic_DNA"/>
</dbReference>
<dbReference type="EC" id="3.5.1.25" evidence="10"/>
<dbReference type="PANTHER" id="PTHR11113:SF14">
    <property type="entry name" value="N-ACETYLGLUCOSAMINE-6-PHOSPHATE DEACETYLASE"/>
    <property type="match status" value="1"/>
</dbReference>
<evidence type="ECO:0000313" key="10">
    <source>
        <dbReference type="EMBL" id="ADK80489.1"/>
    </source>
</evidence>
<dbReference type="SUPFAM" id="SSF51556">
    <property type="entry name" value="Metallo-dependent hydrolases"/>
    <property type="match status" value="1"/>
</dbReference>
<feature type="binding site" evidence="8">
    <location>
        <position position="201"/>
    </location>
    <ligand>
        <name>Zn(2+)</name>
        <dbReference type="ChEBI" id="CHEBI:29105"/>
    </ligand>
</feature>
<evidence type="ECO:0000256" key="3">
    <source>
        <dbReference type="ARBA" id="ARBA00022801"/>
    </source>
</evidence>
<dbReference type="Proteomes" id="UP000002318">
    <property type="component" value="Chromosome"/>
</dbReference>
<evidence type="ECO:0000256" key="7">
    <source>
        <dbReference type="PIRSR" id="PIRSR038994-2"/>
    </source>
</evidence>
<comment type="cofactor">
    <cofactor evidence="8">
        <name>a divalent metal cation</name>
        <dbReference type="ChEBI" id="CHEBI:60240"/>
    </cofactor>
    <text evidence="8">Binds 1 divalent metal cation per subunit.</text>
</comment>
<dbReference type="InterPro" id="IPR032466">
    <property type="entry name" value="Metal_Hydrolase"/>
</dbReference>
<dbReference type="InterPro" id="IPR011059">
    <property type="entry name" value="Metal-dep_hydrolase_composite"/>
</dbReference>
<keyword evidence="2 8" id="KW-0479">Metal-binding</keyword>
<dbReference type="eggNOG" id="COG1820">
    <property type="taxonomic scope" value="Bacteria"/>
</dbReference>
<dbReference type="NCBIfam" id="TIGR00221">
    <property type="entry name" value="nagA"/>
    <property type="match status" value="1"/>
</dbReference>
<dbReference type="InterPro" id="IPR006680">
    <property type="entry name" value="Amidohydro-rel"/>
</dbReference>
<sequence>MKRIWLTGGTILTGYMKMDACSLMIEGERIGDVVTDRRFAAKSIGDDDVVVPLHGAYVSPGFIDSHIHGFGGFGVDDCSVESILGMSRALVSHGVTGFCPTVYTGERRTMESSLAACADAMGREEGARILGIHMEGPFISPKRVGAQSADGVAAVDLALMERLWHVAGKKIVTMTVAPELKGMRELALWCMKREITLQAGHTDADYEQMLEGMQAGILHSTHFFNAMSRLHHRNPGAVGTIMIHPEISCEIIADGHHVHPGLIKLLLRDKPVSKVVLVTDALALAGTGKSEGRANGMKISDIDGVFRLEDGTIAGSSLTMLKGIANLTEWGVPLEHAVQMAGSNPARIFGFSRRGLLIPSYQADIAVFDHNFRPLMTFIGGELAFKADEIT</sequence>
<evidence type="ECO:0000256" key="8">
    <source>
        <dbReference type="PIRSR" id="PIRSR038994-3"/>
    </source>
</evidence>
<evidence type="ECO:0000256" key="4">
    <source>
        <dbReference type="ARBA" id="ARBA00023277"/>
    </source>
</evidence>
<evidence type="ECO:0000259" key="9">
    <source>
        <dbReference type="Pfam" id="PF01979"/>
    </source>
</evidence>
<dbReference type="STRING" id="573413.Spirs_1362"/>
<keyword evidence="3 5" id="KW-0378">Hydrolase</keyword>
<feature type="binding site" evidence="7">
    <location>
        <begin position="313"/>
        <end position="315"/>
    </location>
    <ligand>
        <name>substrate</name>
    </ligand>
</feature>
<dbReference type="AlphaFoldDB" id="E1R467"/>
<dbReference type="GO" id="GO:0008448">
    <property type="term" value="F:N-acetylglucosamine-6-phosphate deacetylase activity"/>
    <property type="evidence" value="ECO:0007669"/>
    <property type="project" value="UniProtKB-EC"/>
</dbReference>
<feature type="active site" description="Proton donor/acceptor" evidence="6">
    <location>
        <position position="280"/>
    </location>
</feature>
<accession>E1R467</accession>
<dbReference type="CDD" id="cd00854">
    <property type="entry name" value="NagA"/>
    <property type="match status" value="1"/>
</dbReference>